<keyword evidence="1" id="KW-0812">Transmembrane</keyword>
<feature type="transmembrane region" description="Helical" evidence="1">
    <location>
        <begin position="48"/>
        <end position="72"/>
    </location>
</feature>
<reference evidence="2 3" key="1">
    <citation type="submission" date="2018-05" db="EMBL/GenBank/DDBJ databases">
        <title>Novel Campyloabacter and Helicobacter Species and Strains.</title>
        <authorList>
            <person name="Mannion A.J."/>
            <person name="Shen Z."/>
            <person name="Fox J.G."/>
        </authorList>
    </citation>
    <scope>NUCLEOTIDE SEQUENCE [LARGE SCALE GENOMIC DNA]</scope>
    <source>
        <strain evidence="3">MIT17-664</strain>
    </source>
</reference>
<keyword evidence="1" id="KW-0472">Membrane</keyword>
<organism evidence="2 3">
    <name type="scientific">Campylobacter estrildidarum</name>
    <dbReference type="NCBI Taxonomy" id="2510189"/>
    <lineage>
        <taxon>Bacteria</taxon>
        <taxon>Pseudomonadati</taxon>
        <taxon>Campylobacterota</taxon>
        <taxon>Epsilonproteobacteria</taxon>
        <taxon>Campylobacterales</taxon>
        <taxon>Campylobacteraceae</taxon>
        <taxon>Campylobacter</taxon>
    </lineage>
</organism>
<feature type="transmembrane region" description="Helical" evidence="1">
    <location>
        <begin position="12"/>
        <end position="33"/>
    </location>
</feature>
<evidence type="ECO:0000313" key="3">
    <source>
        <dbReference type="Proteomes" id="UP000308838"/>
    </source>
</evidence>
<gene>
    <name evidence="2" type="ORF">CQA69_05380</name>
</gene>
<proteinExistence type="predicted"/>
<comment type="caution">
    <text evidence="2">The sequence shown here is derived from an EMBL/GenBank/DDBJ whole genome shotgun (WGS) entry which is preliminary data.</text>
</comment>
<dbReference type="Proteomes" id="UP000308838">
    <property type="component" value="Unassembled WGS sequence"/>
</dbReference>
<evidence type="ECO:0000256" key="1">
    <source>
        <dbReference type="SAM" id="Phobius"/>
    </source>
</evidence>
<name>A0A4U7BP23_9BACT</name>
<dbReference type="AlphaFoldDB" id="A0A4U7BP23"/>
<keyword evidence="3" id="KW-1185">Reference proteome</keyword>
<dbReference type="EMBL" id="NXLZ01000008">
    <property type="protein sequence ID" value="TKX30666.1"/>
    <property type="molecule type" value="Genomic_DNA"/>
</dbReference>
<keyword evidence="1" id="KW-1133">Transmembrane helix</keyword>
<evidence type="ECO:0000313" key="2">
    <source>
        <dbReference type="EMBL" id="TKX30666.1"/>
    </source>
</evidence>
<accession>A0A4U7BP23</accession>
<protein>
    <submittedName>
        <fullName evidence="2">Uncharacterized protein</fullName>
    </submittedName>
</protein>
<sequence length="95" mass="11001">MGNKNYILTRILKITLLLVLIIIIDLACGAAFLNLKSYSEKIGINLETLYFIIIFIIVISIICIIKLLFIIFKKIITKKTLIYFSLRILDKAFLY</sequence>